<dbReference type="GO" id="GO:0046872">
    <property type="term" value="F:metal ion binding"/>
    <property type="evidence" value="ECO:0007669"/>
    <property type="project" value="InterPro"/>
</dbReference>
<comment type="caution">
    <text evidence="6">The sequence shown here is derived from an EMBL/GenBank/DDBJ whole genome shotgun (WGS) entry which is preliminary data.</text>
</comment>
<dbReference type="EC" id="3.1.3.2" evidence="4"/>
<evidence type="ECO:0000313" key="6">
    <source>
        <dbReference type="EMBL" id="ORX59197.1"/>
    </source>
</evidence>
<gene>
    <name evidence="6" type="ORF">BCR36DRAFT_275555</name>
</gene>
<dbReference type="Pfam" id="PF02013">
    <property type="entry name" value="CBM_10"/>
    <property type="match status" value="1"/>
</dbReference>
<sequence>MKYIALSLALIISVVKAESTYCWSEKLGYPCCPEEITQPNYKDSEGDCNGEWCGIRNGRCWSRAGGYPCCEGGESIALIDQDGIWGQNANGNWCGFRERKQRWVDRELIKDTRDEWNAFKKVWSNEYKENFERLSVFVGEDETMLNFGWYSTTKNEVPTICWGTDENLNDCKEFIGTSEKHYKVSGIQYYSNKVSVTGLERNSVYYYKRKLNGQWEKPIQFKTYNPDNFKFIFVGDPQIGGSHDRYSISNLYERVLTVDEGTANDAFNWNRTITHSFDFVKEPSLLLSAGDQADEENNSFYSDQEHYNEETQYSALLLPKQIQTIPMAAAIGNHDRNTENFRHHFNVPNPYKNPSYLMDDGWIEGYNYYFKYNNVLIVVLNTNHEECVDFESVITNAVEKYPDTLWRIALFHHDIYGNGVTHSLEDGMKNVLRPCLTKLLSNFKFDLAISGHDHVYTASKFITYDANANNSGKYVTSDIQTNETFKDPKGTFFITANCSSGSKLYSFVEDTPDFVHEDIQSFTSTFGTLDFTKEYGKATLKIVTYDVESPDTIIDGPYIIEKTIVETEPEPGQEPEPENKVNKEFIYIYSMFIR</sequence>
<evidence type="ECO:0000256" key="1">
    <source>
        <dbReference type="ARBA" id="ARBA00022729"/>
    </source>
</evidence>
<feature type="domain" description="CBM10" evidence="5">
    <location>
        <begin position="21"/>
        <end position="56"/>
    </location>
</feature>
<feature type="domain" description="CBM10" evidence="5">
    <location>
        <begin position="59"/>
        <end position="97"/>
    </location>
</feature>
<keyword evidence="1 4" id="KW-0732">Signal</keyword>
<dbReference type="SUPFAM" id="SSF56300">
    <property type="entry name" value="Metallo-dependent phosphatases"/>
    <property type="match status" value="1"/>
</dbReference>
<name>A0A1Y1VL52_9FUNG</name>
<reference evidence="6 7" key="2">
    <citation type="submission" date="2016-08" db="EMBL/GenBank/DDBJ databases">
        <title>Pervasive Adenine N6-methylation of Active Genes in Fungi.</title>
        <authorList>
            <consortium name="DOE Joint Genome Institute"/>
            <person name="Mondo S.J."/>
            <person name="Dannebaum R.O."/>
            <person name="Kuo R.C."/>
            <person name="Labutti K."/>
            <person name="Haridas S."/>
            <person name="Kuo A."/>
            <person name="Salamov A."/>
            <person name="Ahrendt S.R."/>
            <person name="Lipzen A."/>
            <person name="Sullivan W."/>
            <person name="Andreopoulos W.B."/>
            <person name="Clum A."/>
            <person name="Lindquist E."/>
            <person name="Daum C."/>
            <person name="Ramamoorthy G.K."/>
            <person name="Gryganskyi A."/>
            <person name="Culley D."/>
            <person name="Magnuson J.K."/>
            <person name="James T.Y."/>
            <person name="O'Malley M.A."/>
            <person name="Stajich J.E."/>
            <person name="Spatafora J.W."/>
            <person name="Visel A."/>
            <person name="Grigoriev I.V."/>
        </authorList>
    </citation>
    <scope>NUCLEOTIDE SEQUENCE [LARGE SCALE GENOMIC DNA]</scope>
    <source>
        <strain evidence="7">finn</strain>
    </source>
</reference>
<dbReference type="InterPro" id="IPR029052">
    <property type="entry name" value="Metallo-depent_PP-like"/>
</dbReference>
<dbReference type="Proteomes" id="UP000193719">
    <property type="component" value="Unassembled WGS sequence"/>
</dbReference>
<dbReference type="Gene3D" id="3.60.21.10">
    <property type="match status" value="1"/>
</dbReference>
<dbReference type="InterPro" id="IPR002883">
    <property type="entry name" value="CBM10/Dockerin_dom"/>
</dbReference>
<accession>A0A1Y1VL52</accession>
<proteinExistence type="inferred from homology"/>
<dbReference type="OrthoDB" id="2140755at2759"/>
<dbReference type="AlphaFoldDB" id="A0A1Y1VL52"/>
<dbReference type="SUPFAM" id="SSF64571">
    <property type="entry name" value="Cellulose docking domain, dockering"/>
    <property type="match status" value="2"/>
</dbReference>
<dbReference type="InterPro" id="IPR009034">
    <property type="entry name" value="Dockerin_dom_fun_sf"/>
</dbReference>
<dbReference type="InterPro" id="IPR004843">
    <property type="entry name" value="Calcineurin-like_PHP"/>
</dbReference>
<feature type="signal peptide" evidence="4">
    <location>
        <begin position="1"/>
        <end position="17"/>
    </location>
</feature>
<dbReference type="EMBL" id="MCFH01000003">
    <property type="protein sequence ID" value="ORX59197.1"/>
    <property type="molecule type" value="Genomic_DNA"/>
</dbReference>
<dbReference type="PANTHER" id="PTHR22953:SF153">
    <property type="entry name" value="PURPLE ACID PHOSPHATASE"/>
    <property type="match status" value="1"/>
</dbReference>
<evidence type="ECO:0000259" key="5">
    <source>
        <dbReference type="PROSITE" id="PS51763"/>
    </source>
</evidence>
<evidence type="ECO:0000313" key="7">
    <source>
        <dbReference type="Proteomes" id="UP000193719"/>
    </source>
</evidence>
<dbReference type="InterPro" id="IPR015914">
    <property type="entry name" value="PAPs_N"/>
</dbReference>
<keyword evidence="7" id="KW-1185">Reference proteome</keyword>
<dbReference type="GO" id="GO:0003993">
    <property type="term" value="F:acid phosphatase activity"/>
    <property type="evidence" value="ECO:0007669"/>
    <property type="project" value="UniProtKB-EC"/>
</dbReference>
<comment type="catalytic activity">
    <reaction evidence="4">
        <text>a phosphate monoester + H2O = an alcohol + phosphate</text>
        <dbReference type="Rhea" id="RHEA:15017"/>
        <dbReference type="ChEBI" id="CHEBI:15377"/>
        <dbReference type="ChEBI" id="CHEBI:30879"/>
        <dbReference type="ChEBI" id="CHEBI:43474"/>
        <dbReference type="ChEBI" id="CHEBI:67140"/>
        <dbReference type="EC" id="3.1.3.2"/>
    </reaction>
</comment>
<reference evidence="6 7" key="1">
    <citation type="submission" date="2016-08" db="EMBL/GenBank/DDBJ databases">
        <title>Genomes of anaerobic fungi encode conserved fungal cellulosomes for biomass hydrolysis.</title>
        <authorList>
            <consortium name="DOE Joint Genome Institute"/>
            <person name="Haitjema C.H."/>
            <person name="Gilmore S.P."/>
            <person name="Henske J.K."/>
            <person name="Solomon K.V."/>
            <person name="De Groot R."/>
            <person name="Kuo A."/>
            <person name="Mondo S.J."/>
            <person name="Salamov A.A."/>
            <person name="Labutti K."/>
            <person name="Zhao Z."/>
            <person name="Chiniquy J."/>
            <person name="Barry K."/>
            <person name="Brewer H.M."/>
            <person name="Purvine S.O."/>
            <person name="Wright A.T."/>
            <person name="Boxma B."/>
            <person name="Van Alen T."/>
            <person name="Hackstein J.H."/>
            <person name="Baker S.E."/>
            <person name="Grigoriev I.V."/>
            <person name="O'Malley M.A."/>
        </authorList>
    </citation>
    <scope>NUCLEOTIDE SEQUENCE [LARGE SCALE GENOMIC DNA]</scope>
    <source>
        <strain evidence="7">finn</strain>
    </source>
</reference>
<keyword evidence="2" id="KW-0677">Repeat</keyword>
<dbReference type="Gene3D" id="3.90.1220.10">
    <property type="entry name" value="Cellulose docking domain, dockering"/>
    <property type="match status" value="2"/>
</dbReference>
<dbReference type="PANTHER" id="PTHR22953">
    <property type="entry name" value="ACID PHOSPHATASE RELATED"/>
    <property type="match status" value="1"/>
</dbReference>
<dbReference type="InterPro" id="IPR008963">
    <property type="entry name" value="Purple_acid_Pase-like_N"/>
</dbReference>
<feature type="chain" id="PRO_5010897271" description="Purple acid phosphatase" evidence="4">
    <location>
        <begin position="18"/>
        <end position="594"/>
    </location>
</feature>
<comment type="similarity">
    <text evidence="4">Belongs to the metallophosphoesterase superfamily. Purple acid phosphatase family.</text>
</comment>
<evidence type="ECO:0000256" key="3">
    <source>
        <dbReference type="ARBA" id="ARBA00022801"/>
    </source>
</evidence>
<dbReference type="SUPFAM" id="SSF49363">
    <property type="entry name" value="Purple acid phosphatase, N-terminal domain"/>
    <property type="match status" value="1"/>
</dbReference>
<evidence type="ECO:0000256" key="4">
    <source>
        <dbReference type="RuleBase" id="RU361203"/>
    </source>
</evidence>
<protein>
    <recommendedName>
        <fullName evidence="4">Purple acid phosphatase</fullName>
        <ecNumber evidence="4">3.1.3.2</ecNumber>
    </recommendedName>
</protein>
<organism evidence="6 7">
    <name type="scientific">Piromyces finnis</name>
    <dbReference type="NCBI Taxonomy" id="1754191"/>
    <lineage>
        <taxon>Eukaryota</taxon>
        <taxon>Fungi</taxon>
        <taxon>Fungi incertae sedis</taxon>
        <taxon>Chytridiomycota</taxon>
        <taxon>Chytridiomycota incertae sedis</taxon>
        <taxon>Neocallimastigomycetes</taxon>
        <taxon>Neocallimastigales</taxon>
        <taxon>Neocallimastigaceae</taxon>
        <taxon>Piromyces</taxon>
    </lineage>
</organism>
<keyword evidence="3 4" id="KW-0378">Hydrolase</keyword>
<dbReference type="Pfam" id="PF00149">
    <property type="entry name" value="Metallophos"/>
    <property type="match status" value="1"/>
</dbReference>
<dbReference type="PROSITE" id="PS51763">
    <property type="entry name" value="CBM10"/>
    <property type="match status" value="2"/>
</dbReference>
<dbReference type="InterPro" id="IPR039331">
    <property type="entry name" value="PAPs-like"/>
</dbReference>
<dbReference type="Pfam" id="PF16656">
    <property type="entry name" value="Pur_ac_phosph_N"/>
    <property type="match status" value="1"/>
</dbReference>
<evidence type="ECO:0000256" key="2">
    <source>
        <dbReference type="ARBA" id="ARBA00022737"/>
    </source>
</evidence>